<evidence type="ECO:0000313" key="11">
    <source>
        <dbReference type="EMBL" id="SPF67335.1"/>
    </source>
</evidence>
<dbReference type="NCBIfam" id="NF003154">
    <property type="entry name" value="PRK04123.1"/>
    <property type="match status" value="1"/>
</dbReference>
<keyword evidence="12" id="KW-1185">Reference proteome</keyword>
<dbReference type="NCBIfam" id="TIGR01234">
    <property type="entry name" value="L-ribulokinase"/>
    <property type="match status" value="1"/>
</dbReference>
<dbReference type="UniPathway" id="UPA00145">
    <property type="reaction ID" value="UER00566"/>
</dbReference>
<dbReference type="EC" id="2.7.1.16" evidence="7 8"/>
<dbReference type="OrthoDB" id="9805576at2"/>
<dbReference type="InterPro" id="IPR000577">
    <property type="entry name" value="Carb_kinase_FGGY"/>
</dbReference>
<dbReference type="InterPro" id="IPR018484">
    <property type="entry name" value="FGGY_N"/>
</dbReference>
<dbReference type="RefSeq" id="WP_119714594.1">
    <property type="nucleotide sequence ID" value="NZ_OMOH01000001.1"/>
</dbReference>
<accession>A0A375I173</accession>
<dbReference type="InterPro" id="IPR005929">
    <property type="entry name" value="Ribulokinase"/>
</dbReference>
<evidence type="ECO:0000259" key="9">
    <source>
        <dbReference type="Pfam" id="PF00370"/>
    </source>
</evidence>
<dbReference type="Pfam" id="PF02782">
    <property type="entry name" value="FGGY_C"/>
    <property type="match status" value="1"/>
</dbReference>
<dbReference type="GO" id="GO:0008741">
    <property type="term" value="F:ribulokinase activity"/>
    <property type="evidence" value="ECO:0007669"/>
    <property type="project" value="UniProtKB-UniRule"/>
</dbReference>
<organism evidence="11 12">
    <name type="scientific">Propionibacterium ruminifibrarum</name>
    <dbReference type="NCBI Taxonomy" id="1962131"/>
    <lineage>
        <taxon>Bacteria</taxon>
        <taxon>Bacillati</taxon>
        <taxon>Actinomycetota</taxon>
        <taxon>Actinomycetes</taxon>
        <taxon>Propionibacteriales</taxon>
        <taxon>Propionibacteriaceae</taxon>
        <taxon>Propionibacterium</taxon>
    </lineage>
</organism>
<dbReference type="SUPFAM" id="SSF53067">
    <property type="entry name" value="Actin-like ATPase domain"/>
    <property type="match status" value="2"/>
</dbReference>
<evidence type="ECO:0000256" key="5">
    <source>
        <dbReference type="ARBA" id="ARBA00022935"/>
    </source>
</evidence>
<dbReference type="GO" id="GO:0019150">
    <property type="term" value="F:D-ribulokinase activity"/>
    <property type="evidence" value="ECO:0007669"/>
    <property type="project" value="TreeGrafter"/>
</dbReference>
<feature type="domain" description="Carbohydrate kinase FGGY N-terminal" evidence="9">
    <location>
        <begin position="6"/>
        <end position="277"/>
    </location>
</feature>
<dbReference type="InterPro" id="IPR018485">
    <property type="entry name" value="FGGY_C"/>
</dbReference>
<comment type="similarity">
    <text evidence="8">Belongs to the ribulokinase family.</text>
</comment>
<reference evidence="12" key="1">
    <citation type="submission" date="2018-02" db="EMBL/GenBank/DDBJ databases">
        <authorList>
            <person name="Hornung B."/>
        </authorList>
    </citation>
    <scope>NUCLEOTIDE SEQUENCE [LARGE SCALE GENOMIC DNA]</scope>
</reference>
<dbReference type="Gene3D" id="3.30.420.40">
    <property type="match status" value="2"/>
</dbReference>
<dbReference type="EMBL" id="OMOH01000001">
    <property type="protein sequence ID" value="SPF67335.1"/>
    <property type="molecule type" value="Genomic_DNA"/>
</dbReference>
<keyword evidence="4" id="KW-0067">ATP-binding</keyword>
<gene>
    <name evidence="11" type="ORF">PROPJV5_0345</name>
</gene>
<sequence length="565" mass="60545">MSDRKYLLGIDFGTLSGRAVVVDAANGEQLGTHVTEYPHGVMDHALTAGDGRTLPPEFALQNPGDYIKVLRESVPAAIAAAGVDPGDIVGIGVDATSATVLLVDADGTPLCEKPGFENEIHAYPKLWKHHGAQNQAIRLVKIAEARREPWLARYGGVLSSELLLPKVLEVVEMAPTVYAAAGVIVDLVDWLTWRLTGRLAAAAGDSGYKRMLQDGAYPSREYLEAVKPGFGDVYETKMNYPVVPLGSRVGGLTREFAELMGLPAGIAVAAGNIDAHVVVAGANAVRPGQLTAILGTSSCYIINDRRYHDCPGVLGIVDGGAVDGYWGFEGGQTAVGDIFAWFIDNCVPAAYENEAAERGISVHELLVEKSRGQEVGEHGLVVLDWHNGNRSILADARLSGLVLGQTLATRPEDVYRALLEATAFGCRVIIENFEEHGIGVDEIVAAGGLLRNAYYMQMLADVTRRPISVSLVEQTGALGAAVFAAVAAGVYPDVFAAADSMTSVERNAYVPNEETAEQYDALYGIYKQLHDLFGHYNGVSPMHQLKDMRARIFRDRAEAAGQSRT</sequence>
<evidence type="ECO:0000259" key="10">
    <source>
        <dbReference type="Pfam" id="PF02782"/>
    </source>
</evidence>
<keyword evidence="1 8" id="KW-0808">Transferase</keyword>
<comment type="pathway">
    <text evidence="8">Carbohydrate degradation; L-arabinose degradation via L-ribulose; D-xylulose 5-phosphate from L-arabinose (bacterial route): step 2/3.</text>
</comment>
<evidence type="ECO:0000313" key="12">
    <source>
        <dbReference type="Proteomes" id="UP000265962"/>
    </source>
</evidence>
<keyword evidence="5 8" id="KW-0054">Arabinose catabolism</keyword>
<dbReference type="PANTHER" id="PTHR43435">
    <property type="entry name" value="RIBULOKINASE"/>
    <property type="match status" value="1"/>
</dbReference>
<keyword evidence="6 8" id="KW-0119">Carbohydrate metabolism</keyword>
<comment type="catalytic activity">
    <reaction evidence="8">
        <text>L-ribulose + ATP = L-ribulose 5-phosphate + ADP + H(+)</text>
        <dbReference type="Rhea" id="RHEA:22072"/>
        <dbReference type="ChEBI" id="CHEBI:15378"/>
        <dbReference type="ChEBI" id="CHEBI:16880"/>
        <dbReference type="ChEBI" id="CHEBI:30616"/>
        <dbReference type="ChEBI" id="CHEBI:58226"/>
        <dbReference type="ChEBI" id="CHEBI:456216"/>
        <dbReference type="EC" id="2.7.1.16"/>
    </reaction>
</comment>
<dbReference type="GO" id="GO:0005524">
    <property type="term" value="F:ATP binding"/>
    <property type="evidence" value="ECO:0007669"/>
    <property type="project" value="UniProtKB-UniRule"/>
</dbReference>
<dbReference type="GO" id="GO:0005737">
    <property type="term" value="C:cytoplasm"/>
    <property type="evidence" value="ECO:0007669"/>
    <property type="project" value="TreeGrafter"/>
</dbReference>
<evidence type="ECO:0000256" key="8">
    <source>
        <dbReference type="RuleBase" id="RU003455"/>
    </source>
</evidence>
<dbReference type="CDD" id="cd07781">
    <property type="entry name" value="ASKHA_NBD_FGGY_L-RBK"/>
    <property type="match status" value="1"/>
</dbReference>
<evidence type="ECO:0000256" key="7">
    <source>
        <dbReference type="NCBIfam" id="TIGR01234"/>
    </source>
</evidence>
<dbReference type="Pfam" id="PF00370">
    <property type="entry name" value="FGGY_N"/>
    <property type="match status" value="1"/>
</dbReference>
<evidence type="ECO:0000256" key="3">
    <source>
        <dbReference type="ARBA" id="ARBA00022777"/>
    </source>
</evidence>
<evidence type="ECO:0000256" key="2">
    <source>
        <dbReference type="ARBA" id="ARBA00022741"/>
    </source>
</evidence>
<dbReference type="InterPro" id="IPR043129">
    <property type="entry name" value="ATPase_NBD"/>
</dbReference>
<protein>
    <recommendedName>
        <fullName evidence="7 8">Ribulokinase</fullName>
        <ecNumber evidence="7 8">2.7.1.16</ecNumber>
    </recommendedName>
</protein>
<proteinExistence type="inferred from homology"/>
<evidence type="ECO:0000256" key="6">
    <source>
        <dbReference type="ARBA" id="ARBA00023277"/>
    </source>
</evidence>
<dbReference type="Proteomes" id="UP000265962">
    <property type="component" value="Unassembled WGS sequence"/>
</dbReference>
<dbReference type="PIRSF" id="PIRSF000538">
    <property type="entry name" value="GlpK"/>
    <property type="match status" value="1"/>
</dbReference>
<keyword evidence="3 8" id="KW-0418">Kinase</keyword>
<feature type="domain" description="Carbohydrate kinase FGGY C-terminal" evidence="10">
    <location>
        <begin position="291"/>
        <end position="488"/>
    </location>
</feature>
<evidence type="ECO:0000256" key="4">
    <source>
        <dbReference type="ARBA" id="ARBA00022840"/>
    </source>
</evidence>
<name>A0A375I173_9ACTN</name>
<dbReference type="PANTHER" id="PTHR43435:SF4">
    <property type="entry name" value="FGGY CARBOHYDRATE KINASE DOMAIN-CONTAINING PROTEIN"/>
    <property type="match status" value="1"/>
</dbReference>
<dbReference type="AlphaFoldDB" id="A0A375I173"/>
<evidence type="ECO:0000256" key="1">
    <source>
        <dbReference type="ARBA" id="ARBA00022679"/>
    </source>
</evidence>
<dbReference type="GO" id="GO:0019569">
    <property type="term" value="P:L-arabinose catabolic process to D-xylulose 5-phosphate"/>
    <property type="evidence" value="ECO:0007669"/>
    <property type="project" value="UniProtKB-UniPathway"/>
</dbReference>
<keyword evidence="2" id="KW-0547">Nucleotide-binding</keyword>